<feature type="compositionally biased region" description="Basic and acidic residues" evidence="6">
    <location>
        <begin position="22"/>
        <end position="32"/>
    </location>
</feature>
<dbReference type="AlphaFoldDB" id="A0A7G3ZBD6"/>
<dbReference type="OrthoDB" id="74314at2759"/>
<dbReference type="GO" id="GO:0005778">
    <property type="term" value="C:peroxisomal membrane"/>
    <property type="evidence" value="ECO:0007669"/>
    <property type="project" value="UniProtKB-SubCell"/>
</dbReference>
<feature type="transmembrane region" description="Helical" evidence="7">
    <location>
        <begin position="243"/>
        <end position="262"/>
    </location>
</feature>
<feature type="transmembrane region" description="Helical" evidence="7">
    <location>
        <begin position="150"/>
        <end position="170"/>
    </location>
</feature>
<keyword evidence="4 7" id="KW-0472">Membrane</keyword>
<dbReference type="InterPro" id="IPR052816">
    <property type="entry name" value="Peroxisomal_Membrane_PEX28-32"/>
</dbReference>
<sequence>MESVTSFFWHEGQKVSGSSVMPEKRGSGKEQSGKGNNVEAGIPGAVAGSGSSVQKLMTDTLIEKIMKMALPPTTEMGMESLETRIAAARERPNLSVQIMSRNFVLMNSRLSLPFTMVDEVNKIFGWSNPAYTISIILIYSYVVLKPIPTITSIPIFYLLFGVMVPQFLYIHKPNGSPFLDTNMRPAEGPPLRKAEVPKPVPELSQEFILNLTDLQNRLLLYVKTYDFLNAFLAKFAFFTDEKISSVAFVLLLLVGLVNALFMDFFARFMPIKATLLLLGWSFAILMHPHNRERFFSTVYSEETRLNLLALTNRYEKLVNEQLRYMEAREHRVVAVYEIQSFKQCKEWVPVGYSSDDFTLFSKLRLSQEKIEDHCAQSLDEVKPPVDWDWLDGTNWALDLDPTEWLEDGFVEYIDVDLGTKWVYDLNIDGTRGGYRRRMWTNLCVRKIEFESEAGIPEDSKTPTNTSAKPEAIARGSPRVTRGSMSGSIHSDDNLKAGRPSMKKSGSNLSVNSQLSTANSIPSLSKESSKAIDSLTNVLNCD</sequence>
<dbReference type="Pfam" id="PF06398">
    <property type="entry name" value="Pex24p"/>
    <property type="match status" value="1"/>
</dbReference>
<name>A0A7G3ZBD6_9SACH</name>
<keyword evidence="3 7" id="KW-1133">Transmembrane helix</keyword>
<evidence type="ECO:0000259" key="8">
    <source>
        <dbReference type="Pfam" id="PF06398"/>
    </source>
</evidence>
<dbReference type="GO" id="GO:0007031">
    <property type="term" value="P:peroxisome organization"/>
    <property type="evidence" value="ECO:0007669"/>
    <property type="project" value="UniProtKB-ARBA"/>
</dbReference>
<dbReference type="RefSeq" id="XP_037137497.1">
    <property type="nucleotide sequence ID" value="XM_037281602.1"/>
</dbReference>
<feature type="region of interest" description="Disordered" evidence="6">
    <location>
        <begin position="15"/>
        <end position="43"/>
    </location>
</feature>
<evidence type="ECO:0000256" key="3">
    <source>
        <dbReference type="ARBA" id="ARBA00022989"/>
    </source>
</evidence>
<evidence type="ECO:0000313" key="10">
    <source>
        <dbReference type="Proteomes" id="UP000515788"/>
    </source>
</evidence>
<dbReference type="GeneID" id="59323919"/>
<gene>
    <name evidence="9" type="ORF">HG536_0A06370</name>
</gene>
<feature type="domain" description="TECPR1-like DysF" evidence="8">
    <location>
        <begin position="94"/>
        <end position="440"/>
    </location>
</feature>
<accession>A0A7G3ZBD6</accession>
<dbReference type="PANTHER" id="PTHR28304">
    <property type="entry name" value="PEROXISOMAL MEMBRANE PROTEIN PEX29"/>
    <property type="match status" value="1"/>
</dbReference>
<evidence type="ECO:0000256" key="4">
    <source>
        <dbReference type="ARBA" id="ARBA00023136"/>
    </source>
</evidence>
<evidence type="ECO:0000256" key="6">
    <source>
        <dbReference type="SAM" id="MobiDB-lite"/>
    </source>
</evidence>
<comment type="subcellular location">
    <subcellularLocation>
        <location evidence="1">Peroxisome membrane</location>
        <topology evidence="1">Multi-pass membrane protein</topology>
    </subcellularLocation>
</comment>
<keyword evidence="2 7" id="KW-0812">Transmembrane</keyword>
<dbReference type="PANTHER" id="PTHR28304:SF2">
    <property type="entry name" value="PEROXISOMAL MEMBRANE PROTEIN PEX29"/>
    <property type="match status" value="1"/>
</dbReference>
<evidence type="ECO:0000313" key="9">
    <source>
        <dbReference type="EMBL" id="QLL30822.1"/>
    </source>
</evidence>
<protein>
    <recommendedName>
        <fullName evidence="8">TECPR1-like DysF domain-containing protein</fullName>
    </recommendedName>
</protein>
<evidence type="ECO:0000256" key="5">
    <source>
        <dbReference type="ARBA" id="ARBA00023140"/>
    </source>
</evidence>
<proteinExistence type="predicted"/>
<reference evidence="9 10" key="1">
    <citation type="submission" date="2020-06" db="EMBL/GenBank/DDBJ databases">
        <title>The yeast mating-type switching endonuclease HO is a domesticated member of an unorthodox homing genetic element family.</title>
        <authorList>
            <person name="Coughlan A.Y."/>
            <person name="Lombardi L."/>
            <person name="Braun-Galleani S."/>
            <person name="Martos A.R."/>
            <person name="Galeote V."/>
            <person name="Bigey F."/>
            <person name="Dequin S."/>
            <person name="Byrne K.P."/>
            <person name="Wolfe K.H."/>
        </authorList>
    </citation>
    <scope>NUCLEOTIDE SEQUENCE [LARGE SCALE GENOMIC DNA]</scope>
    <source>
        <strain evidence="9 10">CBS764</strain>
    </source>
</reference>
<dbReference type="EMBL" id="CP059246">
    <property type="protein sequence ID" value="QLL30822.1"/>
    <property type="molecule type" value="Genomic_DNA"/>
</dbReference>
<evidence type="ECO:0000256" key="2">
    <source>
        <dbReference type="ARBA" id="ARBA00022692"/>
    </source>
</evidence>
<feature type="compositionally biased region" description="Polar residues" evidence="6">
    <location>
        <begin position="503"/>
        <end position="525"/>
    </location>
</feature>
<dbReference type="Proteomes" id="UP000515788">
    <property type="component" value="Chromosome 1"/>
</dbReference>
<feature type="region of interest" description="Disordered" evidence="6">
    <location>
        <begin position="454"/>
        <end position="528"/>
    </location>
</feature>
<evidence type="ECO:0000256" key="7">
    <source>
        <dbReference type="SAM" id="Phobius"/>
    </source>
</evidence>
<dbReference type="InterPro" id="IPR010482">
    <property type="entry name" value="TECPR1-like_DysF"/>
</dbReference>
<evidence type="ECO:0000256" key="1">
    <source>
        <dbReference type="ARBA" id="ARBA00004585"/>
    </source>
</evidence>
<keyword evidence="5" id="KW-0576">Peroxisome</keyword>
<organism evidence="9 10">
    <name type="scientific">Torulaspora globosa</name>
    <dbReference type="NCBI Taxonomy" id="48254"/>
    <lineage>
        <taxon>Eukaryota</taxon>
        <taxon>Fungi</taxon>
        <taxon>Dikarya</taxon>
        <taxon>Ascomycota</taxon>
        <taxon>Saccharomycotina</taxon>
        <taxon>Saccharomycetes</taxon>
        <taxon>Saccharomycetales</taxon>
        <taxon>Saccharomycetaceae</taxon>
        <taxon>Torulaspora</taxon>
    </lineage>
</organism>
<dbReference type="KEGG" id="tgb:HG536_0A06370"/>
<keyword evidence="10" id="KW-1185">Reference proteome</keyword>
<feature type="transmembrane region" description="Helical" evidence="7">
    <location>
        <begin position="123"/>
        <end position="144"/>
    </location>
</feature>